<sequence length="40" mass="4588">MTQKELQVRLETYAIEIIKFAEKLPEPLVGGNQQMISNIN</sequence>
<dbReference type="RefSeq" id="WP_015031141.1">
    <property type="nucleotide sequence ID" value="NC_018749.1"/>
</dbReference>
<proteinExistence type="predicted"/>
<geneLocation type="plasmid" evidence="1 2">
    <name>pEMTOL02</name>
</geneLocation>
<dbReference type="Proteomes" id="UP000002875">
    <property type="component" value="Plasmid pEMTOL02"/>
</dbReference>
<keyword evidence="2" id="KW-1185">Reference proteome</keyword>
<accession>A0ABM5N819</accession>
<organism evidence="1 2">
    <name type="scientific">Emticicia oligotrophica (strain DSM 17448 / CIP 109782 / MTCC 6937 / GPTSA100-15)</name>
    <dbReference type="NCBI Taxonomy" id="929562"/>
    <lineage>
        <taxon>Bacteria</taxon>
        <taxon>Pseudomonadati</taxon>
        <taxon>Bacteroidota</taxon>
        <taxon>Cytophagia</taxon>
        <taxon>Cytophagales</taxon>
        <taxon>Leadbetterellaceae</taxon>
        <taxon>Emticicia</taxon>
    </lineage>
</organism>
<name>A0ABM5N819_EMTOG</name>
<evidence type="ECO:0000313" key="2">
    <source>
        <dbReference type="Proteomes" id="UP000002875"/>
    </source>
</evidence>
<dbReference type="EMBL" id="CP002963">
    <property type="protein sequence ID" value="AFK05616.1"/>
    <property type="molecule type" value="Genomic_DNA"/>
</dbReference>
<evidence type="ECO:0000313" key="1">
    <source>
        <dbReference type="EMBL" id="AFK05616.1"/>
    </source>
</evidence>
<protein>
    <submittedName>
        <fullName evidence="1">Uncharacterized protein</fullName>
    </submittedName>
</protein>
<reference evidence="1 2" key="1">
    <citation type="submission" date="2011-07" db="EMBL/GenBank/DDBJ databases">
        <title>The complete genome of plasmid 2 of Emticicia oligotrophica DSM 17448.</title>
        <authorList>
            <consortium name="US DOE Joint Genome Institute (JGI-PGF)"/>
            <person name="Lucas S."/>
            <person name="Han J."/>
            <person name="Lapidus A."/>
            <person name="Bruce D."/>
            <person name="Goodwin L."/>
            <person name="Pitluck S."/>
            <person name="Peters L."/>
            <person name="Kyrpides N."/>
            <person name="Mavromatis K."/>
            <person name="Ivanova N."/>
            <person name="Ovchinnikova G."/>
            <person name="Teshima H."/>
            <person name="Detter J.C."/>
            <person name="Tapia R."/>
            <person name="Han C."/>
            <person name="Land M."/>
            <person name="Hauser L."/>
            <person name="Markowitz V."/>
            <person name="Cheng J.-F."/>
            <person name="Hugenholtz P."/>
            <person name="Woyke T."/>
            <person name="Wu D."/>
            <person name="Tindall B."/>
            <person name="Pomrenke H."/>
            <person name="Brambilla E."/>
            <person name="Klenk H.-P."/>
            <person name="Eisen J.A."/>
        </authorList>
    </citation>
    <scope>NUCLEOTIDE SEQUENCE [LARGE SCALE GENOMIC DNA]</scope>
    <source>
        <strain evidence="2">DSM 17448 / GPTSA100-15</strain>
        <plasmid evidence="1 2">pEMTOL02</plasmid>
    </source>
</reference>
<keyword evidence="1" id="KW-0614">Plasmid</keyword>
<gene>
    <name evidence="1" type="ORF">Emtol_0098</name>
</gene>